<proteinExistence type="predicted"/>
<protein>
    <submittedName>
        <fullName evidence="1">Uncharacterized protein</fullName>
    </submittedName>
</protein>
<evidence type="ECO:0000313" key="1">
    <source>
        <dbReference type="EMBL" id="GAF91855.1"/>
    </source>
</evidence>
<dbReference type="EMBL" id="BARS01011614">
    <property type="protein sequence ID" value="GAF91855.1"/>
    <property type="molecule type" value="Genomic_DNA"/>
</dbReference>
<reference evidence="1" key="1">
    <citation type="journal article" date="2014" name="Front. Microbiol.">
        <title>High frequency of phylogenetically diverse reductive dehalogenase-homologous genes in deep subseafloor sedimentary metagenomes.</title>
        <authorList>
            <person name="Kawai M."/>
            <person name="Futagami T."/>
            <person name="Toyoda A."/>
            <person name="Takaki Y."/>
            <person name="Nishi S."/>
            <person name="Hori S."/>
            <person name="Arai W."/>
            <person name="Tsubouchi T."/>
            <person name="Morono Y."/>
            <person name="Uchiyama I."/>
            <person name="Ito T."/>
            <person name="Fujiyama A."/>
            <person name="Inagaki F."/>
            <person name="Takami H."/>
        </authorList>
    </citation>
    <scope>NUCLEOTIDE SEQUENCE</scope>
    <source>
        <strain evidence="1">Expedition CK06-06</strain>
    </source>
</reference>
<accession>X0UTS6</accession>
<gene>
    <name evidence="1" type="ORF">S01H1_21058</name>
</gene>
<sequence>SYANGAVWWMSAEGGFFVYDGTVKTLPSLVEDFVFSTDGDNLGINLNSRDVVYSSPNSLYTEINWFYPKSGSDQIDRCVTYNYKENVWTTSSLARTTYTDQGVFNAPYATEYTKTATPVFPDILGITNLYGASIYYAHETGTDQVNSSGTTSIDAFIRSGDWDITSRKSALGQATGVADYRGDGEYFMSVRRFIPDFKYQTGNAQVTLFVSSYPDDVAVSSPLGPFTITTSTDKVDTRARGRLVSVQIANTAVGESWRYGT</sequence>
<organism evidence="1">
    <name type="scientific">marine sediment metagenome</name>
    <dbReference type="NCBI Taxonomy" id="412755"/>
    <lineage>
        <taxon>unclassified sequences</taxon>
        <taxon>metagenomes</taxon>
        <taxon>ecological metagenomes</taxon>
    </lineage>
</organism>
<feature type="non-terminal residue" evidence="1">
    <location>
        <position position="1"/>
    </location>
</feature>
<feature type="non-terminal residue" evidence="1">
    <location>
        <position position="261"/>
    </location>
</feature>
<dbReference type="AlphaFoldDB" id="X0UTS6"/>
<comment type="caution">
    <text evidence="1">The sequence shown here is derived from an EMBL/GenBank/DDBJ whole genome shotgun (WGS) entry which is preliminary data.</text>
</comment>
<name>X0UTS6_9ZZZZ</name>